<dbReference type="PANTHER" id="PTHR12147">
    <property type="entry name" value="METALLOPEPTIDASE M28 FAMILY MEMBER"/>
    <property type="match status" value="1"/>
</dbReference>
<feature type="signal peptide" evidence="7">
    <location>
        <begin position="1"/>
        <end position="19"/>
    </location>
</feature>
<keyword evidence="6" id="KW-0862">Zinc</keyword>
<evidence type="ECO:0000256" key="4">
    <source>
        <dbReference type="ARBA" id="ARBA00022729"/>
    </source>
</evidence>
<dbReference type="Gene3D" id="3.50.30.30">
    <property type="match status" value="1"/>
</dbReference>
<dbReference type="Gene3D" id="3.40.630.10">
    <property type="entry name" value="Zn peptidases"/>
    <property type="match status" value="2"/>
</dbReference>
<dbReference type="EMBL" id="BAABJZ010000015">
    <property type="protein sequence ID" value="GAA4879432.1"/>
    <property type="molecule type" value="Genomic_DNA"/>
</dbReference>
<evidence type="ECO:0000256" key="2">
    <source>
        <dbReference type="ARBA" id="ARBA00022670"/>
    </source>
</evidence>
<dbReference type="Proteomes" id="UP001499988">
    <property type="component" value="Unassembled WGS sequence"/>
</dbReference>
<reference evidence="10" key="1">
    <citation type="journal article" date="2019" name="Int. J. Syst. Evol. Microbiol.">
        <title>The Global Catalogue of Microorganisms (GCM) 10K type strain sequencing project: providing services to taxonomists for standard genome sequencing and annotation.</title>
        <authorList>
            <consortium name="The Broad Institute Genomics Platform"/>
            <consortium name="The Broad Institute Genome Sequencing Center for Infectious Disease"/>
            <person name="Wu L."/>
            <person name="Ma J."/>
        </authorList>
    </citation>
    <scope>NUCLEOTIDE SEQUENCE [LARGE SCALE GENOMIC DNA]</scope>
    <source>
        <strain evidence="10">JCM 18401</strain>
    </source>
</reference>
<keyword evidence="10" id="KW-1185">Reference proteome</keyword>
<accession>A0ABP9EHH7</accession>
<evidence type="ECO:0000256" key="3">
    <source>
        <dbReference type="ARBA" id="ARBA00022723"/>
    </source>
</evidence>
<dbReference type="CDD" id="cd04821">
    <property type="entry name" value="PA_M28_1_2"/>
    <property type="match status" value="1"/>
</dbReference>
<dbReference type="PROSITE" id="PS51257">
    <property type="entry name" value="PROKAR_LIPOPROTEIN"/>
    <property type="match status" value="1"/>
</dbReference>
<evidence type="ECO:0000256" key="7">
    <source>
        <dbReference type="SAM" id="SignalP"/>
    </source>
</evidence>
<evidence type="ECO:0000256" key="5">
    <source>
        <dbReference type="ARBA" id="ARBA00022801"/>
    </source>
</evidence>
<keyword evidence="2" id="KW-0645">Protease</keyword>
<dbReference type="PANTHER" id="PTHR12147:SF56">
    <property type="entry name" value="AMINOPEPTIDASE YDR415C-RELATED"/>
    <property type="match status" value="1"/>
</dbReference>
<gene>
    <name evidence="9" type="ORF">GCM10023333_11740</name>
</gene>
<keyword evidence="5" id="KW-0378">Hydrolase</keyword>
<keyword evidence="4 7" id="KW-0732">Signal</keyword>
<dbReference type="SUPFAM" id="SSF52025">
    <property type="entry name" value="PA domain"/>
    <property type="match status" value="1"/>
</dbReference>
<dbReference type="Pfam" id="PF04389">
    <property type="entry name" value="Peptidase_M28"/>
    <property type="match status" value="1"/>
</dbReference>
<feature type="domain" description="Peptidase M28" evidence="8">
    <location>
        <begin position="287"/>
        <end position="498"/>
    </location>
</feature>
<evidence type="ECO:0000313" key="10">
    <source>
        <dbReference type="Proteomes" id="UP001499988"/>
    </source>
</evidence>
<name>A0ABP9EHH7_9GAMM</name>
<evidence type="ECO:0000256" key="1">
    <source>
        <dbReference type="ARBA" id="ARBA00022438"/>
    </source>
</evidence>
<organism evidence="9 10">
    <name type="scientific">Ferrimonas pelagia</name>
    <dbReference type="NCBI Taxonomy" id="1177826"/>
    <lineage>
        <taxon>Bacteria</taxon>
        <taxon>Pseudomonadati</taxon>
        <taxon>Pseudomonadota</taxon>
        <taxon>Gammaproteobacteria</taxon>
        <taxon>Alteromonadales</taxon>
        <taxon>Ferrimonadaceae</taxon>
        <taxon>Ferrimonas</taxon>
    </lineage>
</organism>
<comment type="caution">
    <text evidence="9">The sequence shown here is derived from an EMBL/GenBank/DDBJ whole genome shotgun (WGS) entry which is preliminary data.</text>
</comment>
<dbReference type="InterPro" id="IPR007484">
    <property type="entry name" value="Peptidase_M28"/>
</dbReference>
<evidence type="ECO:0000259" key="8">
    <source>
        <dbReference type="Pfam" id="PF04389"/>
    </source>
</evidence>
<proteinExistence type="predicted"/>
<evidence type="ECO:0000256" key="6">
    <source>
        <dbReference type="ARBA" id="ARBA00022833"/>
    </source>
</evidence>
<feature type="chain" id="PRO_5045943391" evidence="7">
    <location>
        <begin position="20"/>
        <end position="528"/>
    </location>
</feature>
<evidence type="ECO:0000313" key="9">
    <source>
        <dbReference type="EMBL" id="GAA4879432.1"/>
    </source>
</evidence>
<protein>
    <submittedName>
        <fullName evidence="9">M28 family metallopeptidase</fullName>
    </submittedName>
</protein>
<keyword evidence="1" id="KW-0031">Aminopeptidase</keyword>
<dbReference type="SUPFAM" id="SSF53187">
    <property type="entry name" value="Zn-dependent exopeptidases"/>
    <property type="match status" value="1"/>
</dbReference>
<dbReference type="RefSeq" id="WP_345334341.1">
    <property type="nucleotide sequence ID" value="NZ_BAABJZ010000015.1"/>
</dbReference>
<keyword evidence="3" id="KW-0479">Metal-binding</keyword>
<dbReference type="InterPro" id="IPR046450">
    <property type="entry name" value="PA_dom_sf"/>
</dbReference>
<sequence length="528" mass="58200">MKWILLLLFPLLSACVPLSQPNAPSPFNEAQLRADIQELASDRYQGRLPTTEGEDLTLDYLERRFRQIGLQPGNGDSYRQAVPMKRFHTQSANLSLGEHTYRYLFDMVLNSFADQAEVTVESSDVVFVGYGINAPEYGWNDYAQLDVTGKTVVILVNDPGYASADPALFKGGTMTYYGRWDYKFAEAGRQGAAAALIIHDTKPASYPWLVVQNSWTGPQLDMADSRDPHPLLEGWLSQTAAKRLFAQAGLDLLALAERAQQGPTAVSLNIKANARIEQTIEHATSHNMVALLPGSQSANEEVLYTAHWDHIGAQSDKIYNGAMDNATGIAALLALAERFASGTPPQRSIRFLAVTGEEQGLLGSRYYAANPIVPLEHVAGLFNIDSTNVYGKTRDYTLVGQGQSELETLLVVAAQRQGRTIAPESNPGAGGYYRSDHFSFVQKGVPSVYARGGQTPWDQETADYKAQLRQLQKGCYHNTCDIYRPEWDMTGSLQDIQVYFEAGQALANSAYWPGFLPASEFHSLRPAQ</sequence>
<dbReference type="InterPro" id="IPR045175">
    <property type="entry name" value="M28_fam"/>
</dbReference>